<evidence type="ECO:0000313" key="2">
    <source>
        <dbReference type="EMBL" id="CAG4972546.1"/>
    </source>
</evidence>
<keyword evidence="1" id="KW-1133">Transmembrane helix</keyword>
<dbReference type="Proteomes" id="UP000680116">
    <property type="component" value="Chromosome"/>
</dbReference>
<evidence type="ECO:0000256" key="1">
    <source>
        <dbReference type="SAM" id="Phobius"/>
    </source>
</evidence>
<name>A0ABM8UF47_9GAMM</name>
<keyword evidence="1" id="KW-0472">Membrane</keyword>
<dbReference type="EMBL" id="OU015430">
    <property type="protein sequence ID" value="CAG4972546.1"/>
    <property type="molecule type" value="Genomic_DNA"/>
</dbReference>
<dbReference type="Gene3D" id="1.25.10.10">
    <property type="entry name" value="Leucine-rich Repeat Variant"/>
    <property type="match status" value="1"/>
</dbReference>
<accession>A0ABM8UF47</accession>
<evidence type="ECO:0000313" key="3">
    <source>
        <dbReference type="Proteomes" id="UP000680116"/>
    </source>
</evidence>
<keyword evidence="3" id="KW-1185">Reference proteome</keyword>
<protein>
    <recommendedName>
        <fullName evidence="4">HEAT repeat domain-containing protein</fullName>
    </recommendedName>
</protein>
<dbReference type="SMART" id="SM00567">
    <property type="entry name" value="EZ_HEAT"/>
    <property type="match status" value="3"/>
</dbReference>
<sequence length="356" mass="39247">MSAWYDLPADPVLRAAFYLACGLALVTVLIMVQVLVLSQLAVRRQRERKAFTATWRPILALASLSGQPGEVPAAPTGSQELWFLMLWNRTQRQLRGDARNRLNQFAVQLGIDRCAIELVRGRGVRRQLVGLATLRSLADEAHWDTIVALVEHANPFLSLAAAEALVAAAPARAMQRILPIAATRRDWAILRLATVCRRAGREAVTQALLPLLPQAADATSRLFAIIDWAEPARVAPWARDNLGDERPIVQRTSATRVLGELGDPRDRSLLQALLSDPHPDLRLAALRAMRRHFSSDDAGLLQPLLADPSWWVRQEAADALVALPGTSRQSLESLARALDDRYGRDALVRALAERPA</sequence>
<evidence type="ECO:0008006" key="4">
    <source>
        <dbReference type="Google" id="ProtNLM"/>
    </source>
</evidence>
<dbReference type="SUPFAM" id="SSF48371">
    <property type="entry name" value="ARM repeat"/>
    <property type="match status" value="1"/>
</dbReference>
<proteinExistence type="predicted"/>
<dbReference type="InterPro" id="IPR011989">
    <property type="entry name" value="ARM-like"/>
</dbReference>
<dbReference type="InterPro" id="IPR016024">
    <property type="entry name" value="ARM-type_fold"/>
</dbReference>
<dbReference type="InterPro" id="IPR004155">
    <property type="entry name" value="PBS_lyase_HEAT"/>
</dbReference>
<gene>
    <name evidence="2" type="ORF">LYB30171_01235</name>
</gene>
<dbReference type="RefSeq" id="WP_215220158.1">
    <property type="nucleotide sequence ID" value="NZ_OU015430.1"/>
</dbReference>
<feature type="transmembrane region" description="Helical" evidence="1">
    <location>
        <begin position="15"/>
        <end position="42"/>
    </location>
</feature>
<organism evidence="2 3">
    <name type="scientific">Novilysobacter luteus</name>
    <dbReference type="NCBI Taxonomy" id="2822368"/>
    <lineage>
        <taxon>Bacteria</taxon>
        <taxon>Pseudomonadati</taxon>
        <taxon>Pseudomonadota</taxon>
        <taxon>Gammaproteobacteria</taxon>
        <taxon>Lysobacterales</taxon>
        <taxon>Lysobacteraceae</taxon>
        <taxon>Novilysobacter</taxon>
    </lineage>
</organism>
<reference evidence="2 3" key="1">
    <citation type="submission" date="2021-04" db="EMBL/GenBank/DDBJ databases">
        <authorList>
            <person name="Rodrigo-Torres L."/>
            <person name="Arahal R. D."/>
            <person name="Lucena T."/>
        </authorList>
    </citation>
    <scope>NUCLEOTIDE SEQUENCE [LARGE SCALE GENOMIC DNA]</scope>
    <source>
        <strain evidence="2 3">CECT 30171</strain>
    </source>
</reference>
<dbReference type="Pfam" id="PF13646">
    <property type="entry name" value="HEAT_2"/>
    <property type="match status" value="1"/>
</dbReference>
<keyword evidence="1" id="KW-0812">Transmembrane</keyword>